<reference evidence="11 12" key="1">
    <citation type="submission" date="2020-04" db="EMBL/GenBank/DDBJ databases">
        <authorList>
            <person name="Yoon J."/>
        </authorList>
    </citation>
    <scope>NUCLEOTIDE SEQUENCE [LARGE SCALE GENOMIC DNA]</scope>
    <source>
        <strain evidence="11 12">KMU-115</strain>
    </source>
</reference>
<evidence type="ECO:0000256" key="7">
    <source>
        <dbReference type="ARBA" id="ARBA00031484"/>
    </source>
</evidence>
<evidence type="ECO:0000313" key="11">
    <source>
        <dbReference type="EMBL" id="NKX45188.1"/>
    </source>
</evidence>
<dbReference type="InterPro" id="IPR023058">
    <property type="entry name" value="PPIase_PpiC_CS"/>
</dbReference>
<evidence type="ECO:0000256" key="9">
    <source>
        <dbReference type="SAM" id="SignalP"/>
    </source>
</evidence>
<feature type="signal peptide" evidence="9">
    <location>
        <begin position="1"/>
        <end position="20"/>
    </location>
</feature>
<keyword evidence="9" id="KW-0732">Signal</keyword>
<protein>
    <recommendedName>
        <fullName evidence="4">Parvulin-like PPIase</fullName>
        <ecNumber evidence="3">5.2.1.8</ecNumber>
    </recommendedName>
    <alternativeName>
        <fullName evidence="6">Peptidyl-prolyl cis-trans isomerase plp</fullName>
    </alternativeName>
    <alternativeName>
        <fullName evidence="7">Rotamase plp</fullName>
    </alternativeName>
</protein>
<dbReference type="PROSITE" id="PS01096">
    <property type="entry name" value="PPIC_PPIASE_1"/>
    <property type="match status" value="1"/>
</dbReference>
<accession>A0A7X6H0Z1</accession>
<dbReference type="EMBL" id="JAAZQQ010000003">
    <property type="protein sequence ID" value="NKX45188.1"/>
    <property type="molecule type" value="Genomic_DNA"/>
</dbReference>
<evidence type="ECO:0000256" key="3">
    <source>
        <dbReference type="ARBA" id="ARBA00013194"/>
    </source>
</evidence>
<comment type="caution">
    <text evidence="11">The sequence shown here is derived from an EMBL/GenBank/DDBJ whole genome shotgun (WGS) entry which is preliminary data.</text>
</comment>
<dbReference type="GO" id="GO:0003755">
    <property type="term" value="F:peptidyl-prolyl cis-trans isomerase activity"/>
    <property type="evidence" value="ECO:0007669"/>
    <property type="project" value="UniProtKB-KW"/>
</dbReference>
<keyword evidence="8 11" id="KW-0413">Isomerase</keyword>
<dbReference type="Gene3D" id="3.10.50.40">
    <property type="match status" value="1"/>
</dbReference>
<feature type="domain" description="PpiC" evidence="10">
    <location>
        <begin position="132"/>
        <end position="221"/>
    </location>
</feature>
<proteinExistence type="inferred from homology"/>
<dbReference type="InterPro" id="IPR050245">
    <property type="entry name" value="PrsA_foldase"/>
</dbReference>
<dbReference type="PROSITE" id="PS50198">
    <property type="entry name" value="PPIC_PPIASE_2"/>
    <property type="match status" value="1"/>
</dbReference>
<comment type="catalytic activity">
    <reaction evidence="1">
        <text>[protein]-peptidylproline (omega=180) = [protein]-peptidylproline (omega=0)</text>
        <dbReference type="Rhea" id="RHEA:16237"/>
        <dbReference type="Rhea" id="RHEA-COMP:10747"/>
        <dbReference type="Rhea" id="RHEA-COMP:10748"/>
        <dbReference type="ChEBI" id="CHEBI:83833"/>
        <dbReference type="ChEBI" id="CHEBI:83834"/>
        <dbReference type="EC" id="5.2.1.8"/>
    </reaction>
</comment>
<dbReference type="Proteomes" id="UP000526408">
    <property type="component" value="Unassembled WGS sequence"/>
</dbReference>
<sequence length="279" mass="29944">MKKYLAGVALSALLAMPATAQEDVTAATVLATVNGTEITLGHVIAMVQMLPPQYQELPDNVLLDGLLEQLVQQEVLASVAEGDIGTRERLGLENERRAFLAAMLLDEVGMAPVSDEDLQAEYDAQYGSLGPITEYNASHILLETEEEAQAVIAELAEGADFAELAQERSIGPSGPNGGQLGWFTAGMMVPDFEAAVFALEVGEVSAPVQTQFGWHVVVLNDTREQEPPGLDQVRAELEDGLRRARVDAAIQELTAAATVERPEIQVDPSVIRNLDLLAD</sequence>
<evidence type="ECO:0000259" key="10">
    <source>
        <dbReference type="PROSITE" id="PS50198"/>
    </source>
</evidence>
<name>A0A7X6H0Z1_9RHOB</name>
<dbReference type="Pfam" id="PF13616">
    <property type="entry name" value="Rotamase_3"/>
    <property type="match status" value="1"/>
</dbReference>
<dbReference type="SUPFAM" id="SSF109998">
    <property type="entry name" value="Triger factor/SurA peptide-binding domain-like"/>
    <property type="match status" value="1"/>
</dbReference>
<dbReference type="PANTHER" id="PTHR47245">
    <property type="entry name" value="PEPTIDYLPROLYL ISOMERASE"/>
    <property type="match status" value="1"/>
</dbReference>
<gene>
    <name evidence="11" type="ORF">HCU73_11340</name>
</gene>
<dbReference type="AlphaFoldDB" id="A0A7X6H0Z1"/>
<dbReference type="InterPro" id="IPR046357">
    <property type="entry name" value="PPIase_dom_sf"/>
</dbReference>
<organism evidence="11 12">
    <name type="scientific">Roseicyclus persicicus</name>
    <dbReference type="NCBI Taxonomy" id="2650661"/>
    <lineage>
        <taxon>Bacteria</taxon>
        <taxon>Pseudomonadati</taxon>
        <taxon>Pseudomonadota</taxon>
        <taxon>Alphaproteobacteria</taxon>
        <taxon>Rhodobacterales</taxon>
        <taxon>Roseobacteraceae</taxon>
        <taxon>Roseicyclus</taxon>
    </lineage>
</organism>
<evidence type="ECO:0000256" key="5">
    <source>
        <dbReference type="ARBA" id="ARBA00023110"/>
    </source>
</evidence>
<dbReference type="Gene3D" id="1.10.8.1040">
    <property type="match status" value="1"/>
</dbReference>
<evidence type="ECO:0000256" key="4">
    <source>
        <dbReference type="ARBA" id="ARBA00018370"/>
    </source>
</evidence>
<evidence type="ECO:0000313" key="12">
    <source>
        <dbReference type="Proteomes" id="UP000526408"/>
    </source>
</evidence>
<dbReference type="SUPFAM" id="SSF54534">
    <property type="entry name" value="FKBP-like"/>
    <property type="match status" value="1"/>
</dbReference>
<feature type="chain" id="PRO_5031458009" description="Parvulin-like PPIase" evidence="9">
    <location>
        <begin position="21"/>
        <end position="279"/>
    </location>
</feature>
<keyword evidence="5 8" id="KW-0697">Rotamase</keyword>
<keyword evidence="12" id="KW-1185">Reference proteome</keyword>
<dbReference type="RefSeq" id="WP_168623570.1">
    <property type="nucleotide sequence ID" value="NZ_JAAZQQ010000003.1"/>
</dbReference>
<dbReference type="InterPro" id="IPR027304">
    <property type="entry name" value="Trigger_fact/SurA_dom_sf"/>
</dbReference>
<evidence type="ECO:0000256" key="1">
    <source>
        <dbReference type="ARBA" id="ARBA00000971"/>
    </source>
</evidence>
<dbReference type="EC" id="5.2.1.8" evidence="3"/>
<comment type="similarity">
    <text evidence="2">Belongs to the PpiC/parvulin rotamase family.</text>
</comment>
<dbReference type="InterPro" id="IPR000297">
    <property type="entry name" value="PPIase_PpiC"/>
</dbReference>
<dbReference type="PANTHER" id="PTHR47245:SF2">
    <property type="entry name" value="PEPTIDYL-PROLYL CIS-TRANS ISOMERASE HP_0175-RELATED"/>
    <property type="match status" value="1"/>
</dbReference>
<evidence type="ECO:0000256" key="6">
    <source>
        <dbReference type="ARBA" id="ARBA00030642"/>
    </source>
</evidence>
<evidence type="ECO:0000256" key="8">
    <source>
        <dbReference type="PROSITE-ProRule" id="PRU00278"/>
    </source>
</evidence>
<evidence type="ECO:0000256" key="2">
    <source>
        <dbReference type="ARBA" id="ARBA00007656"/>
    </source>
</evidence>